<dbReference type="PANTHER" id="PTHR48081">
    <property type="entry name" value="AB HYDROLASE SUPERFAMILY PROTEIN C4A8.06C"/>
    <property type="match status" value="1"/>
</dbReference>
<dbReference type="InterPro" id="IPR029058">
    <property type="entry name" value="AB_hydrolase_fold"/>
</dbReference>
<dbReference type="Gene3D" id="3.40.50.1820">
    <property type="entry name" value="alpha/beta hydrolase"/>
    <property type="match status" value="1"/>
</dbReference>
<keyword evidence="4" id="KW-1185">Reference proteome</keyword>
<gene>
    <name evidence="3" type="ORF">GCM10017653_16090</name>
</gene>
<reference evidence="3" key="2">
    <citation type="submission" date="2023-01" db="EMBL/GenBank/DDBJ databases">
        <authorList>
            <person name="Sun Q."/>
            <person name="Evtushenko L."/>
        </authorList>
    </citation>
    <scope>NUCLEOTIDE SEQUENCE</scope>
    <source>
        <strain evidence="3">VKM B-2789</strain>
    </source>
</reference>
<evidence type="ECO:0000259" key="2">
    <source>
        <dbReference type="Pfam" id="PF20434"/>
    </source>
</evidence>
<evidence type="ECO:0000313" key="3">
    <source>
        <dbReference type="EMBL" id="GLK83540.1"/>
    </source>
</evidence>
<accession>A0A9W6JWU2</accession>
<dbReference type="GO" id="GO:0016787">
    <property type="term" value="F:hydrolase activity"/>
    <property type="evidence" value="ECO:0007669"/>
    <property type="project" value="UniProtKB-KW"/>
</dbReference>
<dbReference type="Proteomes" id="UP001143330">
    <property type="component" value="Unassembled WGS sequence"/>
</dbReference>
<dbReference type="RefSeq" id="WP_213361876.1">
    <property type="nucleotide sequence ID" value="NZ_BSFM01000007.1"/>
</dbReference>
<dbReference type="AlphaFoldDB" id="A0A9W6JWU2"/>
<keyword evidence="1" id="KW-0378">Hydrolase</keyword>
<comment type="caution">
    <text evidence="3">The sequence shown here is derived from an EMBL/GenBank/DDBJ whole genome shotgun (WGS) entry which is preliminary data.</text>
</comment>
<dbReference type="InterPro" id="IPR049492">
    <property type="entry name" value="BD-FAE-like_dom"/>
</dbReference>
<dbReference type="PANTHER" id="PTHR48081:SF33">
    <property type="entry name" value="KYNURENINE FORMAMIDASE"/>
    <property type="match status" value="1"/>
</dbReference>
<dbReference type="SUPFAM" id="SSF53474">
    <property type="entry name" value="alpha/beta-Hydrolases"/>
    <property type="match status" value="1"/>
</dbReference>
<dbReference type="Pfam" id="PF20434">
    <property type="entry name" value="BD-FAE"/>
    <property type="match status" value="1"/>
</dbReference>
<proteinExistence type="predicted"/>
<reference evidence="3" key="1">
    <citation type="journal article" date="2014" name="Int. J. Syst. Evol. Microbiol.">
        <title>Complete genome sequence of Corynebacterium casei LMG S-19264T (=DSM 44701T), isolated from a smear-ripened cheese.</title>
        <authorList>
            <consortium name="US DOE Joint Genome Institute (JGI-PGF)"/>
            <person name="Walter F."/>
            <person name="Albersmeier A."/>
            <person name="Kalinowski J."/>
            <person name="Ruckert C."/>
        </authorList>
    </citation>
    <scope>NUCLEOTIDE SEQUENCE</scope>
    <source>
        <strain evidence="3">VKM B-2789</strain>
    </source>
</reference>
<dbReference type="InterPro" id="IPR050300">
    <property type="entry name" value="GDXG_lipolytic_enzyme"/>
</dbReference>
<evidence type="ECO:0000256" key="1">
    <source>
        <dbReference type="ARBA" id="ARBA00022801"/>
    </source>
</evidence>
<organism evidence="3 4">
    <name type="scientific">Ancylobacter defluvii</name>
    <dbReference type="NCBI Taxonomy" id="1282440"/>
    <lineage>
        <taxon>Bacteria</taxon>
        <taxon>Pseudomonadati</taxon>
        <taxon>Pseudomonadota</taxon>
        <taxon>Alphaproteobacteria</taxon>
        <taxon>Hyphomicrobiales</taxon>
        <taxon>Xanthobacteraceae</taxon>
        <taxon>Ancylobacter</taxon>
    </lineage>
</organism>
<dbReference type="EMBL" id="BSFM01000007">
    <property type="protein sequence ID" value="GLK83540.1"/>
    <property type="molecule type" value="Genomic_DNA"/>
</dbReference>
<evidence type="ECO:0000313" key="4">
    <source>
        <dbReference type="Proteomes" id="UP001143330"/>
    </source>
</evidence>
<protein>
    <recommendedName>
        <fullName evidence="2">BD-FAE-like domain-containing protein</fullName>
    </recommendedName>
</protein>
<feature type="domain" description="BD-FAE-like" evidence="2">
    <location>
        <begin position="70"/>
        <end position="159"/>
    </location>
</feature>
<sequence length="206" mass="22364">MTLPAAAINEYSERQYNLALTVPDMKTINGAWPAHAEATRRQHPPLADVAYGAHPRERLDLFRAPEPRGTFVFIHGGFWRARSKDEFSWIAEPFLAAGYSVALPSYPLCPQAPFATIAPAVRAAFAYLYRELLAPAERTRIVVSGHSAGGYLAADLATVDWTAHSLPTAPFQGVLPISGVFDLRPLIATGINADPAAPWAGSRDSR</sequence>
<name>A0A9W6JWU2_9HYPH</name>